<accession>A0ABR7EZC4</accession>
<proteinExistence type="predicted"/>
<evidence type="ECO:0000256" key="2">
    <source>
        <dbReference type="SAM" id="MobiDB-lite"/>
    </source>
</evidence>
<name>A0ABR7EZC4_9FIRM</name>
<dbReference type="InterPro" id="IPR005754">
    <property type="entry name" value="Sortase"/>
</dbReference>
<gene>
    <name evidence="4" type="ORF">H8S00_01625</name>
</gene>
<evidence type="ECO:0000256" key="1">
    <source>
        <dbReference type="ARBA" id="ARBA00022801"/>
    </source>
</evidence>
<keyword evidence="3" id="KW-1133">Transmembrane helix</keyword>
<sequence length="291" mass="34125">MAGNKVDKAKDSKQEQLNNEITGKKHKKIPNAIYNVVRVFAILFAGGILIYASYNLTESYLNYKEDEKKYAQINQMFIKDNEEKTTEKSQNNKSIRYTKSVPTWKWDYKEMLQYNDEAKGYIKLNGTRIQYPIVEHSDNDFYLKRGSDKVYNGAGAIFLDYRTAGLDGKMCILYGHNMLDGSMFKELMNFRDDDFCRKHPTFDIYVGYRHYIYYVFSVFSDKDDNENIYKYGFANDGEFQNWINTVSSRSRYNFGVRKPDTSDKIIMCSTCVDDYGNRQIVCLYRGEEVVD</sequence>
<feature type="transmembrane region" description="Helical" evidence="3">
    <location>
        <begin position="32"/>
        <end position="54"/>
    </location>
</feature>
<dbReference type="SUPFAM" id="SSF63817">
    <property type="entry name" value="Sortase"/>
    <property type="match status" value="1"/>
</dbReference>
<evidence type="ECO:0000313" key="5">
    <source>
        <dbReference type="Proteomes" id="UP000597877"/>
    </source>
</evidence>
<reference evidence="4 5" key="1">
    <citation type="submission" date="2020-08" db="EMBL/GenBank/DDBJ databases">
        <title>Genome public.</title>
        <authorList>
            <person name="Liu C."/>
            <person name="Sun Q."/>
        </authorList>
    </citation>
    <scope>NUCLEOTIDE SEQUENCE [LARGE SCALE GENOMIC DNA]</scope>
    <source>
        <strain evidence="4 5">BX4</strain>
    </source>
</reference>
<dbReference type="EMBL" id="JACOOZ010000001">
    <property type="protein sequence ID" value="MBC5666696.1"/>
    <property type="molecule type" value="Genomic_DNA"/>
</dbReference>
<keyword evidence="3" id="KW-0472">Membrane</keyword>
<protein>
    <submittedName>
        <fullName evidence="4">Class B sortase</fullName>
    </submittedName>
</protein>
<feature type="compositionally biased region" description="Basic and acidic residues" evidence="2">
    <location>
        <begin position="1"/>
        <end position="14"/>
    </location>
</feature>
<feature type="region of interest" description="Disordered" evidence="2">
    <location>
        <begin position="1"/>
        <end position="22"/>
    </location>
</feature>
<dbReference type="Gene3D" id="2.40.260.10">
    <property type="entry name" value="Sortase"/>
    <property type="match status" value="1"/>
</dbReference>
<dbReference type="InterPro" id="IPR009835">
    <property type="entry name" value="SrtB"/>
</dbReference>
<keyword evidence="1" id="KW-0378">Hydrolase</keyword>
<dbReference type="Pfam" id="PF04203">
    <property type="entry name" value="Sortase"/>
    <property type="match status" value="1"/>
</dbReference>
<evidence type="ECO:0000313" key="4">
    <source>
        <dbReference type="EMBL" id="MBC5666696.1"/>
    </source>
</evidence>
<dbReference type="CDD" id="cd05826">
    <property type="entry name" value="Sortase_B"/>
    <property type="match status" value="1"/>
</dbReference>
<keyword evidence="3" id="KW-0812">Transmembrane</keyword>
<evidence type="ECO:0000256" key="3">
    <source>
        <dbReference type="SAM" id="Phobius"/>
    </source>
</evidence>
<comment type="caution">
    <text evidence="4">The sequence shown here is derived from an EMBL/GenBank/DDBJ whole genome shotgun (WGS) entry which is preliminary data.</text>
</comment>
<dbReference type="Proteomes" id="UP000597877">
    <property type="component" value="Unassembled WGS sequence"/>
</dbReference>
<organism evidence="4 5">
    <name type="scientific">Eubacterium segne</name>
    <dbReference type="NCBI Taxonomy" id="2763045"/>
    <lineage>
        <taxon>Bacteria</taxon>
        <taxon>Bacillati</taxon>
        <taxon>Bacillota</taxon>
        <taxon>Clostridia</taxon>
        <taxon>Eubacteriales</taxon>
        <taxon>Eubacteriaceae</taxon>
        <taxon>Eubacterium</taxon>
    </lineage>
</organism>
<keyword evidence="5" id="KW-1185">Reference proteome</keyword>
<dbReference type="RefSeq" id="WP_118589264.1">
    <property type="nucleotide sequence ID" value="NZ_JACOOZ010000001.1"/>
</dbReference>
<dbReference type="InterPro" id="IPR023365">
    <property type="entry name" value="Sortase_dom-sf"/>
</dbReference>